<dbReference type="InterPro" id="IPR010497">
    <property type="entry name" value="Epoxide_hydro_N"/>
</dbReference>
<dbReference type="InterPro" id="IPR029058">
    <property type="entry name" value="AB_hydrolase_fold"/>
</dbReference>
<dbReference type="InterPro" id="IPR016292">
    <property type="entry name" value="Epoxide_hydrolase"/>
</dbReference>
<evidence type="ECO:0000256" key="3">
    <source>
        <dbReference type="ARBA" id="ARBA00022801"/>
    </source>
</evidence>
<dbReference type="InterPro" id="IPR000639">
    <property type="entry name" value="Epox_hydrolase-like"/>
</dbReference>
<feature type="active site" description="Proton acceptor" evidence="4">
    <location>
        <position position="366"/>
    </location>
</feature>
<keyword evidence="7" id="KW-1185">Reference proteome</keyword>
<dbReference type="PANTHER" id="PTHR21661:SF35">
    <property type="entry name" value="EPOXIDE HYDROLASE"/>
    <property type="match status" value="1"/>
</dbReference>
<dbReference type="Gene3D" id="3.40.50.1820">
    <property type="entry name" value="alpha/beta hydrolase"/>
    <property type="match status" value="1"/>
</dbReference>
<dbReference type="EMBL" id="MBLM01000014">
    <property type="protein sequence ID" value="OHV45000.1"/>
    <property type="molecule type" value="Genomic_DNA"/>
</dbReference>
<evidence type="ECO:0000313" key="7">
    <source>
        <dbReference type="Proteomes" id="UP000179627"/>
    </source>
</evidence>
<evidence type="ECO:0000256" key="4">
    <source>
        <dbReference type="PIRSR" id="PIRSR001112-1"/>
    </source>
</evidence>
<accession>A0A1S1RFM3</accession>
<evidence type="ECO:0000313" key="6">
    <source>
        <dbReference type="EMBL" id="OHV45000.1"/>
    </source>
</evidence>
<organism evidence="6 7">
    <name type="scientific">Parafrankia colletiae</name>
    <dbReference type="NCBI Taxonomy" id="573497"/>
    <lineage>
        <taxon>Bacteria</taxon>
        <taxon>Bacillati</taxon>
        <taxon>Actinomycetota</taxon>
        <taxon>Actinomycetes</taxon>
        <taxon>Frankiales</taxon>
        <taxon>Frankiaceae</taxon>
        <taxon>Parafrankia</taxon>
    </lineage>
</organism>
<gene>
    <name evidence="6" type="ORF">CC117_09845</name>
</gene>
<dbReference type="PANTHER" id="PTHR21661">
    <property type="entry name" value="EPOXIDE HYDROLASE 1-RELATED"/>
    <property type="match status" value="1"/>
</dbReference>
<feature type="active site" description="Proton donor" evidence="4">
    <location>
        <position position="311"/>
    </location>
</feature>
<reference evidence="7" key="1">
    <citation type="submission" date="2016-07" db="EMBL/GenBank/DDBJ databases">
        <title>Sequence Frankia sp. strain CcI1.17.</title>
        <authorList>
            <person name="Ghodhbane-Gtari F."/>
            <person name="Swanson E."/>
            <person name="Gueddou A."/>
            <person name="Morris K."/>
            <person name="Hezbri K."/>
            <person name="Ktari A."/>
            <person name="Nouioui I."/>
            <person name="Abebe-Akele F."/>
            <person name="Simpson S."/>
            <person name="Thomas K."/>
            <person name="Gtari M."/>
            <person name="Tisa L.S."/>
            <person name="Hurst S."/>
        </authorList>
    </citation>
    <scope>NUCLEOTIDE SEQUENCE [LARGE SCALE GENOMIC DNA]</scope>
    <source>
        <strain evidence="7">Cc1.17</strain>
    </source>
</reference>
<dbReference type="GO" id="GO:0004301">
    <property type="term" value="F:epoxide hydrolase activity"/>
    <property type="evidence" value="ECO:0007669"/>
    <property type="project" value="TreeGrafter"/>
</dbReference>
<sequence length="394" mass="42649">MTPFRINTPDDTLERIRRRLAESDPAASPRRPGWRFGTDPAALEALIQYWLTDYDWRRHERALNAFEQFTATVDGVEVHLLREPGSGTAPPTVLLLHGWPSSFATFRSVIRRLAHPETTGGDPEDGLTVVVPSLPGYGFSSLAPAPLGVRSAGQLFHRLLTEVLGASRYYVHGGDQGAPIAEWMAFDHPDYCAGLHTTLLGVRHDGAPLGSGLSGVEDPSADEVLFVQRERDLNTGPLGAYFLLQATAPLTLAPALADSPAGFAAWVLEKFHLWSDQNGTGGGPSLTLDDIITETMIYLVSGSVASSLVAYSEFFVDPITLPPGRVIEVSSAFAAFPDPRVVTPPASFVARSRNLVRFTEPPRGGHFPALEVPDIFAADLADFVRQTEHTSTTT</sequence>
<comment type="similarity">
    <text evidence="1">Belongs to the peptidase S33 family.</text>
</comment>
<proteinExistence type="inferred from homology"/>
<protein>
    <recommendedName>
        <fullName evidence="5">Epoxide hydrolase N-terminal domain-containing protein</fullName>
    </recommendedName>
</protein>
<feature type="active site" description="Nucleophile" evidence="4">
    <location>
        <position position="175"/>
    </location>
</feature>
<dbReference type="PIRSF" id="PIRSF001112">
    <property type="entry name" value="Epoxide_hydrolase"/>
    <property type="match status" value="1"/>
</dbReference>
<keyword evidence="2" id="KW-0058">Aromatic hydrocarbons catabolism</keyword>
<keyword evidence="3" id="KW-0378">Hydrolase</keyword>
<evidence type="ECO:0000256" key="2">
    <source>
        <dbReference type="ARBA" id="ARBA00022797"/>
    </source>
</evidence>
<dbReference type="SUPFAM" id="SSF53474">
    <property type="entry name" value="alpha/beta-Hydrolases"/>
    <property type="match status" value="1"/>
</dbReference>
<dbReference type="AlphaFoldDB" id="A0A1S1RFM3"/>
<dbReference type="PRINTS" id="PR00412">
    <property type="entry name" value="EPOXHYDRLASE"/>
</dbReference>
<dbReference type="Pfam" id="PF06441">
    <property type="entry name" value="EHN"/>
    <property type="match status" value="1"/>
</dbReference>
<dbReference type="Proteomes" id="UP000179627">
    <property type="component" value="Unassembled WGS sequence"/>
</dbReference>
<name>A0A1S1RFM3_9ACTN</name>
<dbReference type="GO" id="GO:0097176">
    <property type="term" value="P:epoxide metabolic process"/>
    <property type="evidence" value="ECO:0007669"/>
    <property type="project" value="TreeGrafter"/>
</dbReference>
<evidence type="ECO:0000256" key="1">
    <source>
        <dbReference type="ARBA" id="ARBA00010088"/>
    </source>
</evidence>
<comment type="caution">
    <text evidence="6">The sequence shown here is derived from an EMBL/GenBank/DDBJ whole genome shotgun (WGS) entry which is preliminary data.</text>
</comment>
<evidence type="ECO:0000259" key="5">
    <source>
        <dbReference type="Pfam" id="PF06441"/>
    </source>
</evidence>
<feature type="domain" description="Epoxide hydrolase N-terminal" evidence="5">
    <location>
        <begin position="1"/>
        <end position="106"/>
    </location>
</feature>